<dbReference type="NCBIfam" id="NF007494">
    <property type="entry name" value="PRK10089.1-3"/>
    <property type="match status" value="1"/>
</dbReference>
<dbReference type="Proteomes" id="UP000032611">
    <property type="component" value="Chromosome"/>
</dbReference>
<proteinExistence type="predicted"/>
<evidence type="ECO:0000256" key="1">
    <source>
        <dbReference type="ARBA" id="ARBA00022555"/>
    </source>
</evidence>
<dbReference type="PROSITE" id="PS50886">
    <property type="entry name" value="TRBD"/>
    <property type="match status" value="1"/>
</dbReference>
<dbReference type="CDD" id="cd02798">
    <property type="entry name" value="tRNA_bind_CsaA"/>
    <property type="match status" value="1"/>
</dbReference>
<dbReference type="PANTHER" id="PTHR11586:SF37">
    <property type="entry name" value="TRNA-BINDING DOMAIN-CONTAINING PROTEIN"/>
    <property type="match status" value="1"/>
</dbReference>
<dbReference type="InterPro" id="IPR002547">
    <property type="entry name" value="tRNA-bd_dom"/>
</dbReference>
<keyword evidence="1 3" id="KW-0820">tRNA-binding</keyword>
<evidence type="ECO:0000259" key="4">
    <source>
        <dbReference type="PROSITE" id="PS50886"/>
    </source>
</evidence>
<dbReference type="Pfam" id="PF01588">
    <property type="entry name" value="tRNA_bind"/>
    <property type="match status" value="1"/>
</dbReference>
<reference evidence="5 6" key="1">
    <citation type="journal article" date="2015" name="Genome Announc.">
        <title>Complete genome sequence of Martelella endophytica YC6887, which has antifungal activity associated with a halophyte.</title>
        <authorList>
            <person name="Khan A."/>
            <person name="Khan H."/>
            <person name="Chung E.J."/>
            <person name="Hossain M.T."/>
            <person name="Chung Y.R."/>
        </authorList>
    </citation>
    <scope>NUCLEOTIDE SEQUENCE [LARGE SCALE GENOMIC DNA]</scope>
    <source>
        <strain evidence="5">YC6887</strain>
    </source>
</reference>
<dbReference type="InterPro" id="IPR008231">
    <property type="entry name" value="CsaA"/>
</dbReference>
<name>A0A0D5LPZ3_MAREN</name>
<dbReference type="Gene3D" id="2.40.50.140">
    <property type="entry name" value="Nucleic acid-binding proteins"/>
    <property type="match status" value="1"/>
</dbReference>
<dbReference type="GO" id="GO:0000049">
    <property type="term" value="F:tRNA binding"/>
    <property type="evidence" value="ECO:0007669"/>
    <property type="project" value="UniProtKB-UniRule"/>
</dbReference>
<evidence type="ECO:0000256" key="2">
    <source>
        <dbReference type="ARBA" id="ARBA00022884"/>
    </source>
</evidence>
<dbReference type="HOGENOM" id="CLU_065946_2_1_5"/>
<gene>
    <name evidence="5" type="ORF">TM49_10485</name>
</gene>
<protein>
    <submittedName>
        <fullName evidence="5">tRNA-binding protein</fullName>
    </submittedName>
</protein>
<dbReference type="NCBIfam" id="NF007493">
    <property type="entry name" value="PRK10089.1-2"/>
    <property type="match status" value="1"/>
</dbReference>
<dbReference type="PATRIC" id="fig|1486262.3.peg.2171"/>
<dbReference type="KEGG" id="mey:TM49_10485"/>
<feature type="domain" description="TRNA-binding" evidence="4">
    <location>
        <begin position="10"/>
        <end position="114"/>
    </location>
</feature>
<keyword evidence="2 3" id="KW-0694">RNA-binding</keyword>
<evidence type="ECO:0000313" key="5">
    <source>
        <dbReference type="EMBL" id="AJY46000.1"/>
    </source>
</evidence>
<dbReference type="InterPro" id="IPR051270">
    <property type="entry name" value="Tyrosine-tRNA_ligase_regulator"/>
</dbReference>
<dbReference type="FunFam" id="2.40.50.140:FF:000165">
    <property type="entry name" value="Chaperone CsaA"/>
    <property type="match status" value="1"/>
</dbReference>
<dbReference type="PANTHER" id="PTHR11586">
    <property type="entry name" value="TRNA-AMINOACYLATION COFACTOR ARC1 FAMILY MEMBER"/>
    <property type="match status" value="1"/>
</dbReference>
<dbReference type="NCBIfam" id="TIGR02222">
    <property type="entry name" value="chap_CsaA"/>
    <property type="match status" value="1"/>
</dbReference>
<dbReference type="EMBL" id="CP010803">
    <property type="protein sequence ID" value="AJY46000.1"/>
    <property type="molecule type" value="Genomic_DNA"/>
</dbReference>
<organism evidence="5 6">
    <name type="scientific">Martelella endophytica</name>
    <dbReference type="NCBI Taxonomy" id="1486262"/>
    <lineage>
        <taxon>Bacteria</taxon>
        <taxon>Pseudomonadati</taxon>
        <taxon>Pseudomonadota</taxon>
        <taxon>Alphaproteobacteria</taxon>
        <taxon>Hyphomicrobiales</taxon>
        <taxon>Aurantimonadaceae</taxon>
        <taxon>Martelella</taxon>
    </lineage>
</organism>
<dbReference type="InterPro" id="IPR012340">
    <property type="entry name" value="NA-bd_OB-fold"/>
</dbReference>
<dbReference type="RefSeq" id="WP_045681106.1">
    <property type="nucleotide sequence ID" value="NZ_CP010803.1"/>
</dbReference>
<sequence>MVGDEINFDDFLKVDIRVGTVVEAEPFPEARKPAIKMVIDFGPEIGLKKSSAQITVHYTPETLLGRQVMAVVNFPPRQIGPVRSEVLTLGFADADGAIVLASLDRKVPDGERLQ</sequence>
<evidence type="ECO:0000256" key="3">
    <source>
        <dbReference type="PROSITE-ProRule" id="PRU00209"/>
    </source>
</evidence>
<dbReference type="SUPFAM" id="SSF50249">
    <property type="entry name" value="Nucleic acid-binding proteins"/>
    <property type="match status" value="1"/>
</dbReference>
<evidence type="ECO:0000313" key="6">
    <source>
        <dbReference type="Proteomes" id="UP000032611"/>
    </source>
</evidence>
<dbReference type="AlphaFoldDB" id="A0A0D5LPZ3"/>
<dbReference type="OrthoDB" id="9794564at2"/>
<dbReference type="STRING" id="1486262.TM49_10485"/>
<accession>A0A0D5LPZ3</accession>
<keyword evidence="6" id="KW-1185">Reference proteome</keyword>
<dbReference type="NCBIfam" id="NF007495">
    <property type="entry name" value="PRK10089.1-4"/>
    <property type="match status" value="1"/>
</dbReference>